<dbReference type="GeneID" id="25323051"/>
<dbReference type="SUPFAM" id="SSF54637">
    <property type="entry name" value="Thioesterase/thiol ester dehydrase-isomerase"/>
    <property type="match status" value="1"/>
</dbReference>
<protein>
    <recommendedName>
        <fullName evidence="4">MaoC-like domain-containing protein</fullName>
    </recommendedName>
</protein>
<feature type="region of interest" description="Disordered" evidence="1">
    <location>
        <begin position="351"/>
        <end position="372"/>
    </location>
</feature>
<evidence type="ECO:0000313" key="2">
    <source>
        <dbReference type="EMBL" id="KIW60970.1"/>
    </source>
</evidence>
<dbReference type="AlphaFoldDB" id="A0A0D2F224"/>
<reference evidence="2 3" key="1">
    <citation type="submission" date="2015-01" db="EMBL/GenBank/DDBJ databases">
        <title>The Genome Sequence of Exophiala xenobiotica CBS118157.</title>
        <authorList>
            <consortium name="The Broad Institute Genomics Platform"/>
            <person name="Cuomo C."/>
            <person name="de Hoog S."/>
            <person name="Gorbushina A."/>
            <person name="Stielow B."/>
            <person name="Teixiera M."/>
            <person name="Abouelleil A."/>
            <person name="Chapman S.B."/>
            <person name="Priest M."/>
            <person name="Young S.K."/>
            <person name="Wortman J."/>
            <person name="Nusbaum C."/>
            <person name="Birren B."/>
        </authorList>
    </citation>
    <scope>NUCLEOTIDE SEQUENCE [LARGE SCALE GENOMIC DNA]</scope>
    <source>
        <strain evidence="2 3">CBS 118157</strain>
    </source>
</reference>
<evidence type="ECO:0008006" key="4">
    <source>
        <dbReference type="Google" id="ProtNLM"/>
    </source>
</evidence>
<evidence type="ECO:0000256" key="1">
    <source>
        <dbReference type="SAM" id="MobiDB-lite"/>
    </source>
</evidence>
<dbReference type="OrthoDB" id="3257538at2759"/>
<name>A0A0D2F224_9EURO</name>
<accession>A0A0D2F224</accession>
<sequence>MQSSLCCETLWLVRTAGIVMRGALRPIKPLPRRLIPVSVRHTTSDSQAGAQLQLDNQQPPSDVQKPPFGFLKGCRLRTPHGIWDSRNIHSLLRALGDHLDLAHSPNMKLLPGFQQASFNLLLNESLLCEDGADARYVPGEGWKFRVWVGGRMHFSMPWTHWSMEDNSDVCTVEKVSDIKITGDLANEDTKVMITLTKDYFPGQKFQNKGSFKWSPKKHTLPYVTEKKHLCFMRKVPASLRSVDVRRKIAPPVEPFHAQTMVPSPALLFRFSAISKNDHRIHLDTEFTQRVYGIPKLLVHGPLTAVLMLEVLRKGLEIYAGAGPSTYAVEHFQYKNLMPLFVDEKITIACKKSDTSNSDDEQSTSKPAGPEERWQVWIQKGEGENTTLAVRGKAIVTVHSKEGRYGV</sequence>
<proteinExistence type="predicted"/>
<dbReference type="GO" id="GO:0019171">
    <property type="term" value="F:(3R)-hydroxyacyl-[acyl-carrier-protein] dehydratase activity"/>
    <property type="evidence" value="ECO:0007669"/>
    <property type="project" value="TreeGrafter"/>
</dbReference>
<gene>
    <name evidence="2" type="ORF">PV05_01143</name>
</gene>
<keyword evidence="3" id="KW-1185">Reference proteome</keyword>
<dbReference type="HOGENOM" id="CLU_028690_4_0_1"/>
<organism evidence="2 3">
    <name type="scientific">Exophiala xenobiotica</name>
    <dbReference type="NCBI Taxonomy" id="348802"/>
    <lineage>
        <taxon>Eukaryota</taxon>
        <taxon>Fungi</taxon>
        <taxon>Dikarya</taxon>
        <taxon>Ascomycota</taxon>
        <taxon>Pezizomycotina</taxon>
        <taxon>Eurotiomycetes</taxon>
        <taxon>Chaetothyriomycetidae</taxon>
        <taxon>Chaetothyriales</taxon>
        <taxon>Herpotrichiellaceae</taxon>
        <taxon>Exophiala</taxon>
    </lineage>
</organism>
<dbReference type="PANTHER" id="PTHR28152">
    <property type="entry name" value="HYDROXYACYL-THIOESTER DEHYDRATASE TYPE 2, MITOCHONDRIAL"/>
    <property type="match status" value="1"/>
</dbReference>
<dbReference type="STRING" id="348802.A0A0D2F224"/>
<dbReference type="Gene3D" id="3.10.129.10">
    <property type="entry name" value="Hotdog Thioesterase"/>
    <property type="match status" value="1"/>
</dbReference>
<dbReference type="PANTHER" id="PTHR28152:SF1">
    <property type="entry name" value="HYDROXYACYL-THIOESTER DEHYDRATASE TYPE 2, MITOCHONDRIAL"/>
    <property type="match status" value="1"/>
</dbReference>
<dbReference type="InterPro" id="IPR029069">
    <property type="entry name" value="HotDog_dom_sf"/>
</dbReference>
<evidence type="ECO:0000313" key="3">
    <source>
        <dbReference type="Proteomes" id="UP000054342"/>
    </source>
</evidence>
<dbReference type="InterPro" id="IPR052741">
    <property type="entry name" value="Mitochondrial_HTD2"/>
</dbReference>
<dbReference type="Proteomes" id="UP000054342">
    <property type="component" value="Unassembled WGS sequence"/>
</dbReference>
<dbReference type="GO" id="GO:0005739">
    <property type="term" value="C:mitochondrion"/>
    <property type="evidence" value="ECO:0007669"/>
    <property type="project" value="TreeGrafter"/>
</dbReference>
<dbReference type="RefSeq" id="XP_013321554.1">
    <property type="nucleotide sequence ID" value="XM_013466100.1"/>
</dbReference>
<dbReference type="EMBL" id="KN847317">
    <property type="protein sequence ID" value="KIW60970.1"/>
    <property type="molecule type" value="Genomic_DNA"/>
</dbReference>